<gene>
    <name evidence="2" type="ORF">H3309_08695</name>
</gene>
<dbReference type="RefSeq" id="WP_182294354.1">
    <property type="nucleotide sequence ID" value="NZ_CP059851.1"/>
</dbReference>
<organism evidence="2 3">
    <name type="scientific">Sandaracinobacteroides saxicola</name>
    <dbReference type="NCBI Taxonomy" id="2759707"/>
    <lineage>
        <taxon>Bacteria</taxon>
        <taxon>Pseudomonadati</taxon>
        <taxon>Pseudomonadota</taxon>
        <taxon>Alphaproteobacteria</taxon>
        <taxon>Sphingomonadales</taxon>
        <taxon>Sphingosinicellaceae</taxon>
        <taxon>Sandaracinobacteroides</taxon>
    </lineage>
</organism>
<dbReference type="Pfam" id="PF13557">
    <property type="entry name" value="Phenol_MetA_deg"/>
    <property type="match status" value="1"/>
</dbReference>
<accession>A0A7G5IDR3</accession>
<dbReference type="InterPro" id="IPR025737">
    <property type="entry name" value="FApF"/>
</dbReference>
<feature type="chain" id="PRO_5028805399" evidence="1">
    <location>
        <begin position="21"/>
        <end position="310"/>
    </location>
</feature>
<reference evidence="2 3" key="1">
    <citation type="submission" date="2020-07" db="EMBL/GenBank/DDBJ databases">
        <title>Complete genome sequence for Sandaracinobacter sp. M6.</title>
        <authorList>
            <person name="Tang Y."/>
            <person name="Liu Q."/>
            <person name="Guo Z."/>
            <person name="Lei P."/>
            <person name="Huang B."/>
        </authorList>
    </citation>
    <scope>NUCLEOTIDE SEQUENCE [LARGE SCALE GENOMIC DNA]</scope>
    <source>
        <strain evidence="2 3">M6</strain>
    </source>
</reference>
<name>A0A7G5IDR3_9SPHN</name>
<evidence type="ECO:0000313" key="3">
    <source>
        <dbReference type="Proteomes" id="UP000515292"/>
    </source>
</evidence>
<dbReference type="Proteomes" id="UP000515292">
    <property type="component" value="Chromosome"/>
</dbReference>
<dbReference type="EMBL" id="CP059851">
    <property type="protein sequence ID" value="QMW21505.1"/>
    <property type="molecule type" value="Genomic_DNA"/>
</dbReference>
<evidence type="ECO:0000256" key="1">
    <source>
        <dbReference type="SAM" id="SignalP"/>
    </source>
</evidence>
<dbReference type="KEGG" id="sand:H3309_08695"/>
<sequence length="310" mass="32321">MRLPLFLSLAAILSATPALAVDDGPRAYFPLPTGTSTINLMGIFQASNSSVDAVTAVKGAKVNVDVGVLQVSRTFDVGGNAAGLFAVMPFGEVRGEATLAGPFGNEFVRRTSSGGLGDISIAGVLGIVGSPALTRPQYVRHVPGFSLGALLMVTAPTGEYDRAKLINLGTNRWSFRIGAPMGWALGGSYLSPELTTIEVVPSVTFYTVNDAPFRAGRRSQAALFRVEGHVTHNFSRAFWASLDLTGNSGGATTTDGLADRNTRTWMGAGITAGMNFSPAFGVTATYGGVIAGNSNAPDGDGFRVNLRYSF</sequence>
<proteinExistence type="predicted"/>
<keyword evidence="1" id="KW-0732">Signal</keyword>
<evidence type="ECO:0000313" key="2">
    <source>
        <dbReference type="EMBL" id="QMW21505.1"/>
    </source>
</evidence>
<feature type="signal peptide" evidence="1">
    <location>
        <begin position="1"/>
        <end position="20"/>
    </location>
</feature>
<protein>
    <submittedName>
        <fullName evidence="2">Transporter</fullName>
    </submittedName>
</protein>
<keyword evidence="3" id="KW-1185">Reference proteome</keyword>
<dbReference type="AlphaFoldDB" id="A0A7G5IDR3"/>